<gene>
    <name evidence="2" type="ordered locus">Spea_0692</name>
</gene>
<name>A8H0D2_SHEPA</name>
<proteinExistence type="predicted"/>
<evidence type="ECO:0000313" key="3">
    <source>
        <dbReference type="Proteomes" id="UP000002608"/>
    </source>
</evidence>
<accession>A8H0D2</accession>
<reference evidence="2 3" key="1">
    <citation type="submission" date="2007-10" db="EMBL/GenBank/DDBJ databases">
        <title>Complete sequence of Shewanella pealeana ATCC 700345.</title>
        <authorList>
            <consortium name="US DOE Joint Genome Institute"/>
            <person name="Copeland A."/>
            <person name="Lucas S."/>
            <person name="Lapidus A."/>
            <person name="Barry K."/>
            <person name="Glavina del Rio T."/>
            <person name="Dalin E."/>
            <person name="Tice H."/>
            <person name="Pitluck S."/>
            <person name="Chertkov O."/>
            <person name="Brettin T."/>
            <person name="Bruce D."/>
            <person name="Detter J.C."/>
            <person name="Han C."/>
            <person name="Schmutz J."/>
            <person name="Larimer F."/>
            <person name="Land M."/>
            <person name="Hauser L."/>
            <person name="Kyrpides N."/>
            <person name="Kim E."/>
            <person name="Zhao J.-S.Z."/>
            <person name="Manno D."/>
            <person name="Hawari J."/>
            <person name="Richardson P."/>
        </authorList>
    </citation>
    <scope>NUCLEOTIDE SEQUENCE [LARGE SCALE GENOMIC DNA]</scope>
    <source>
        <strain evidence="3">ATCC 700345 / ANG-SQ1</strain>
    </source>
</reference>
<dbReference type="OrthoDB" id="6263847at2"/>
<evidence type="ECO:0000313" key="2">
    <source>
        <dbReference type="EMBL" id="ABV86019.1"/>
    </source>
</evidence>
<dbReference type="Proteomes" id="UP000002608">
    <property type="component" value="Chromosome"/>
</dbReference>
<dbReference type="RefSeq" id="WP_012153955.1">
    <property type="nucleotide sequence ID" value="NC_009901.1"/>
</dbReference>
<evidence type="ECO:0008006" key="4">
    <source>
        <dbReference type="Google" id="ProtNLM"/>
    </source>
</evidence>
<feature type="chain" id="PRO_5002723122" description="DUF4124 domain-containing protein" evidence="1">
    <location>
        <begin position="20"/>
        <end position="168"/>
    </location>
</feature>
<feature type="signal peptide" evidence="1">
    <location>
        <begin position="1"/>
        <end position="19"/>
    </location>
</feature>
<dbReference type="HOGENOM" id="CLU_1561824_0_0_6"/>
<keyword evidence="3" id="KW-1185">Reference proteome</keyword>
<dbReference type="KEGG" id="spl:Spea_0692"/>
<evidence type="ECO:0000256" key="1">
    <source>
        <dbReference type="SAM" id="SignalP"/>
    </source>
</evidence>
<dbReference type="AlphaFoldDB" id="A8H0D2"/>
<keyword evidence="1" id="KW-0732">Signal</keyword>
<organism evidence="2 3">
    <name type="scientific">Shewanella pealeana (strain ATCC 700345 / ANG-SQ1)</name>
    <dbReference type="NCBI Taxonomy" id="398579"/>
    <lineage>
        <taxon>Bacteria</taxon>
        <taxon>Pseudomonadati</taxon>
        <taxon>Pseudomonadota</taxon>
        <taxon>Gammaproteobacteria</taxon>
        <taxon>Alteromonadales</taxon>
        <taxon>Shewanellaceae</taxon>
        <taxon>Shewanella</taxon>
    </lineage>
</organism>
<protein>
    <recommendedName>
        <fullName evidence="4">DUF4124 domain-containing protein</fullName>
    </recommendedName>
</protein>
<dbReference type="EMBL" id="CP000851">
    <property type="protein sequence ID" value="ABV86019.1"/>
    <property type="molecule type" value="Genomic_DNA"/>
</dbReference>
<sequence>MAKVISTFLCLAIAGSAQASSIFKCIKDDKIVFSQQSCPAEFRQHKIEYQLGITTETDSDKRIKTQDPLQALLNKKTISKKRLLQLLDSEVYRLRQENSYYEILRASELQKLDRDRYWQKKAPSDPEYQESIKEMNQHFDQLVKVNSGTIELLNVRKQQIEKETAEIY</sequence>
<dbReference type="eggNOG" id="ENOG5031FQ8">
    <property type="taxonomic scope" value="Bacteria"/>
</dbReference>